<evidence type="ECO:0000259" key="4">
    <source>
        <dbReference type="Pfam" id="PF00456"/>
    </source>
</evidence>
<comment type="similarity">
    <text evidence="2">Belongs to the transketolase family.</text>
</comment>
<dbReference type="InterPro" id="IPR029061">
    <property type="entry name" value="THDP-binding"/>
</dbReference>
<accession>A0A7V0IAQ2</accession>
<dbReference type="AlphaFoldDB" id="A0A7V0IAQ2"/>
<evidence type="ECO:0000313" key="5">
    <source>
        <dbReference type="EMBL" id="HDD35726.1"/>
    </source>
</evidence>
<organism evidence="5">
    <name type="scientific">Desulfofervidus auxilii</name>
    <dbReference type="NCBI Taxonomy" id="1621989"/>
    <lineage>
        <taxon>Bacteria</taxon>
        <taxon>Pseudomonadati</taxon>
        <taxon>Thermodesulfobacteriota</taxon>
        <taxon>Candidatus Desulfofervidia</taxon>
        <taxon>Candidatus Desulfofervidales</taxon>
        <taxon>Candidatus Desulfofervidaceae</taxon>
        <taxon>Candidatus Desulfofervidus</taxon>
    </lineage>
</organism>
<comment type="caution">
    <text evidence="5">The sequence shown here is derived from an EMBL/GenBank/DDBJ whole genome shotgun (WGS) entry which is preliminary data.</text>
</comment>
<keyword evidence="3" id="KW-0786">Thiamine pyrophosphate</keyword>
<gene>
    <name evidence="5" type="ORF">ENF30_02880</name>
</gene>
<evidence type="ECO:0000256" key="3">
    <source>
        <dbReference type="ARBA" id="ARBA00023052"/>
    </source>
</evidence>
<name>A0A7V0IAQ2_DESA2</name>
<evidence type="ECO:0000256" key="2">
    <source>
        <dbReference type="ARBA" id="ARBA00007131"/>
    </source>
</evidence>
<dbReference type="PANTHER" id="PTHR47514">
    <property type="entry name" value="TRANSKETOLASE N-TERMINAL SECTION-RELATED"/>
    <property type="match status" value="1"/>
</dbReference>
<dbReference type="EMBL" id="DQWQ01000125">
    <property type="protein sequence ID" value="HDD35726.1"/>
    <property type="molecule type" value="Genomic_DNA"/>
</dbReference>
<comment type="cofactor">
    <cofactor evidence="1">
        <name>thiamine diphosphate</name>
        <dbReference type="ChEBI" id="CHEBI:58937"/>
    </cofactor>
</comment>
<dbReference type="Pfam" id="PF00456">
    <property type="entry name" value="Transketolase_N"/>
    <property type="match status" value="1"/>
</dbReference>
<protein>
    <submittedName>
        <fullName evidence="5">Transketolase</fullName>
    </submittedName>
</protein>
<sequence>MRDVQYLREIAREIRKDVLVMLNKAGSGHTGGSLSVVEILTALFFGKLRHNPTNPNWQKRDRFVLSKGHAAPTLYAILAHCGYFSKNELFSLRKLGTRLQGHPDCKFTPGVEVPTGSLGQGLSMANGIALALRLDGLPSRVYVLLGDGEVQEGQVWEAAMTAAHYKIDNLCAILDNNRLQIDGWVSEIMNIEPLSKKWQAFGWATMEIDGHNFEEILKALDEAEDIKGKPTIIIAHTVKGKGVSIFENKVKYHGVAPTDEELKIALEELEIG</sequence>
<evidence type="ECO:0000256" key="1">
    <source>
        <dbReference type="ARBA" id="ARBA00001964"/>
    </source>
</evidence>
<feature type="domain" description="Transketolase N-terminal" evidence="4">
    <location>
        <begin position="10"/>
        <end position="265"/>
    </location>
</feature>
<dbReference type="Proteomes" id="UP000885706">
    <property type="component" value="Unassembled WGS sequence"/>
</dbReference>
<proteinExistence type="inferred from homology"/>
<dbReference type="CDD" id="cd02012">
    <property type="entry name" value="TPP_TK"/>
    <property type="match status" value="1"/>
</dbReference>
<dbReference type="Gene3D" id="3.40.50.970">
    <property type="match status" value="1"/>
</dbReference>
<dbReference type="PANTHER" id="PTHR47514:SF1">
    <property type="entry name" value="TRANSKETOLASE N-TERMINAL SECTION-RELATED"/>
    <property type="match status" value="1"/>
</dbReference>
<reference evidence="5" key="1">
    <citation type="journal article" date="2020" name="mSystems">
        <title>Genome- and Community-Level Interaction Insights into Carbon Utilization and Element Cycling Functions of Hydrothermarchaeota in Hydrothermal Sediment.</title>
        <authorList>
            <person name="Zhou Z."/>
            <person name="Liu Y."/>
            <person name="Xu W."/>
            <person name="Pan J."/>
            <person name="Luo Z.H."/>
            <person name="Li M."/>
        </authorList>
    </citation>
    <scope>NUCLEOTIDE SEQUENCE [LARGE SCALE GENOMIC DNA]</scope>
    <source>
        <strain evidence="5">HyVt-113</strain>
    </source>
</reference>
<dbReference type="SUPFAM" id="SSF52518">
    <property type="entry name" value="Thiamin diphosphate-binding fold (THDP-binding)"/>
    <property type="match status" value="1"/>
</dbReference>
<dbReference type="InterPro" id="IPR005474">
    <property type="entry name" value="Transketolase_N"/>
</dbReference>